<evidence type="ECO:0000256" key="3">
    <source>
        <dbReference type="ARBA" id="ARBA00023163"/>
    </source>
</evidence>
<evidence type="ECO:0000313" key="6">
    <source>
        <dbReference type="Proteomes" id="UP000664369"/>
    </source>
</evidence>
<sequence>MTVFNLPHDLLPPGSPAPGDVLIRSYASQQPSVKNKLILHYHLLNLLIAGRKTIVQAAGTVTIYHDEILLMAAGNTLTSELLSDAGQFRSILIYFSNQVLEEFHVRHAAQLRQPGTGLHSPLVTFAKDDFIRNYIESLRLLLAGPTPPSPEIQHLKLQELLLYLLHTNPDALRTFPLHPHPTPSELTLRQVVETHLTQPITVEELAFLSHMSVSTFQRKFAAIYSLPPQKWLLHQRMQHAAALLRHQHQPPSTVYQQVGYESHSSFSEAFKKTFGVSPSEFKQQKLAVG</sequence>
<keyword evidence="2" id="KW-0238">DNA-binding</keyword>
<dbReference type="Proteomes" id="UP000664369">
    <property type="component" value="Unassembled WGS sequence"/>
</dbReference>
<dbReference type="Pfam" id="PF22200">
    <property type="entry name" value="ExsA_N"/>
    <property type="match status" value="1"/>
</dbReference>
<gene>
    <name evidence="5" type="ORF">J4E00_14870</name>
</gene>
<evidence type="ECO:0000259" key="4">
    <source>
        <dbReference type="PROSITE" id="PS01124"/>
    </source>
</evidence>
<dbReference type="InterPro" id="IPR050204">
    <property type="entry name" value="AraC_XylS_family_regulators"/>
</dbReference>
<dbReference type="PROSITE" id="PS01124">
    <property type="entry name" value="HTH_ARAC_FAMILY_2"/>
    <property type="match status" value="1"/>
</dbReference>
<dbReference type="InterPro" id="IPR009057">
    <property type="entry name" value="Homeodomain-like_sf"/>
</dbReference>
<feature type="domain" description="HTH araC/xylS-type" evidence="4">
    <location>
        <begin position="186"/>
        <end position="284"/>
    </location>
</feature>
<keyword evidence="3" id="KW-0804">Transcription</keyword>
<evidence type="ECO:0000256" key="2">
    <source>
        <dbReference type="ARBA" id="ARBA00023125"/>
    </source>
</evidence>
<dbReference type="PRINTS" id="PR00032">
    <property type="entry name" value="HTHARAC"/>
</dbReference>
<keyword evidence="1" id="KW-0805">Transcription regulation</keyword>
<dbReference type="InterPro" id="IPR018060">
    <property type="entry name" value="HTH_AraC"/>
</dbReference>
<dbReference type="Gene3D" id="1.10.10.60">
    <property type="entry name" value="Homeodomain-like"/>
    <property type="match status" value="2"/>
</dbReference>
<protein>
    <submittedName>
        <fullName evidence="5">Helix-turn-helix transcriptional regulator</fullName>
    </submittedName>
</protein>
<dbReference type="RefSeq" id="WP_208175969.1">
    <property type="nucleotide sequence ID" value="NZ_JAGETZ010000006.1"/>
</dbReference>
<accession>A0ABS3QGQ8</accession>
<organism evidence="5 6">
    <name type="scientific">Hymenobacter negativus</name>
    <dbReference type="NCBI Taxonomy" id="2795026"/>
    <lineage>
        <taxon>Bacteria</taxon>
        <taxon>Pseudomonadati</taxon>
        <taxon>Bacteroidota</taxon>
        <taxon>Cytophagia</taxon>
        <taxon>Cytophagales</taxon>
        <taxon>Hymenobacteraceae</taxon>
        <taxon>Hymenobacter</taxon>
    </lineage>
</organism>
<dbReference type="InterPro" id="IPR054015">
    <property type="entry name" value="ExsA-like_N"/>
</dbReference>
<dbReference type="InterPro" id="IPR020449">
    <property type="entry name" value="Tscrpt_reg_AraC-type_HTH"/>
</dbReference>
<keyword evidence="6" id="KW-1185">Reference proteome</keyword>
<evidence type="ECO:0000313" key="5">
    <source>
        <dbReference type="EMBL" id="MBO2010342.1"/>
    </source>
</evidence>
<name>A0ABS3QGQ8_9BACT</name>
<evidence type="ECO:0000256" key="1">
    <source>
        <dbReference type="ARBA" id="ARBA00023015"/>
    </source>
</evidence>
<dbReference type="SMART" id="SM00342">
    <property type="entry name" value="HTH_ARAC"/>
    <property type="match status" value="1"/>
</dbReference>
<dbReference type="PANTHER" id="PTHR46796">
    <property type="entry name" value="HTH-TYPE TRANSCRIPTIONAL ACTIVATOR RHAS-RELATED"/>
    <property type="match status" value="1"/>
</dbReference>
<dbReference type="SUPFAM" id="SSF46689">
    <property type="entry name" value="Homeodomain-like"/>
    <property type="match status" value="2"/>
</dbReference>
<reference evidence="5 6" key="1">
    <citation type="submission" date="2021-03" db="EMBL/GenBank/DDBJ databases">
        <authorList>
            <person name="Kim M.K."/>
        </authorList>
    </citation>
    <scope>NUCLEOTIDE SEQUENCE [LARGE SCALE GENOMIC DNA]</scope>
    <source>
        <strain evidence="5 6">BT442</strain>
    </source>
</reference>
<proteinExistence type="predicted"/>
<comment type="caution">
    <text evidence="5">The sequence shown here is derived from an EMBL/GenBank/DDBJ whole genome shotgun (WGS) entry which is preliminary data.</text>
</comment>
<dbReference type="Pfam" id="PF12833">
    <property type="entry name" value="HTH_18"/>
    <property type="match status" value="1"/>
</dbReference>
<dbReference type="EMBL" id="JAGETZ010000006">
    <property type="protein sequence ID" value="MBO2010342.1"/>
    <property type="molecule type" value="Genomic_DNA"/>
</dbReference>